<dbReference type="GO" id="GO:0080162">
    <property type="term" value="P:endoplasmic reticulum to cytosol auxin transport"/>
    <property type="evidence" value="ECO:0007669"/>
    <property type="project" value="InterPro"/>
</dbReference>
<comment type="similarity">
    <text evidence="8">Belongs to the auxin efflux carrier (TC 2.A.69.2) family.</text>
</comment>
<accession>A0A9R0Z068</accession>
<feature type="transmembrane region" description="Helical" evidence="10">
    <location>
        <begin position="381"/>
        <end position="402"/>
    </location>
</feature>
<evidence type="ECO:0000256" key="8">
    <source>
        <dbReference type="ARBA" id="ARBA00025752"/>
    </source>
</evidence>
<comment type="function">
    <text evidence="7">Involved in cellular auxin homeostasis by regulating auxin metabolism. Regulates intracellular auxin accumulation at the endoplasmic reticulum and thus auxin availability for nuclear auxin signaling.</text>
</comment>
<proteinExistence type="inferred from homology"/>
<evidence type="ECO:0008006" key="13">
    <source>
        <dbReference type="Google" id="ProtNLM"/>
    </source>
</evidence>
<evidence type="ECO:0000256" key="7">
    <source>
        <dbReference type="ARBA" id="ARBA00025100"/>
    </source>
</evidence>
<dbReference type="PANTHER" id="PTHR31651">
    <property type="match status" value="1"/>
</dbReference>
<dbReference type="PANTHER" id="PTHR31651:SF22">
    <property type="entry name" value="AUXIN EFFLUX CARRIER FAMILY PROTEIN"/>
    <property type="match status" value="1"/>
</dbReference>
<evidence type="ECO:0000256" key="9">
    <source>
        <dbReference type="SAM" id="MobiDB-lite"/>
    </source>
</evidence>
<evidence type="ECO:0000256" key="2">
    <source>
        <dbReference type="ARBA" id="ARBA00022448"/>
    </source>
</evidence>
<keyword evidence="6" id="KW-0927">Auxin signaling pathway</keyword>
<evidence type="ECO:0000313" key="12">
    <source>
        <dbReference type="Proteomes" id="UP000324705"/>
    </source>
</evidence>
<dbReference type="Pfam" id="PF03547">
    <property type="entry name" value="Mem_trans"/>
    <property type="match status" value="1"/>
</dbReference>
<evidence type="ECO:0000256" key="4">
    <source>
        <dbReference type="ARBA" id="ARBA00022989"/>
    </source>
</evidence>
<name>A0A9R0Z068_TRITD</name>
<keyword evidence="3 10" id="KW-0812">Transmembrane</keyword>
<feature type="transmembrane region" description="Helical" evidence="10">
    <location>
        <begin position="6"/>
        <end position="26"/>
    </location>
</feature>
<dbReference type="GO" id="GO:0009734">
    <property type="term" value="P:auxin-activated signaling pathway"/>
    <property type="evidence" value="ECO:0007669"/>
    <property type="project" value="UniProtKB-KW"/>
</dbReference>
<evidence type="ECO:0000256" key="5">
    <source>
        <dbReference type="ARBA" id="ARBA00023136"/>
    </source>
</evidence>
<keyword evidence="12" id="KW-1185">Reference proteome</keyword>
<feature type="transmembrane region" description="Helical" evidence="10">
    <location>
        <begin position="346"/>
        <end position="369"/>
    </location>
</feature>
<comment type="subcellular location">
    <subcellularLocation>
        <location evidence="1">Endoplasmic reticulum membrane</location>
        <topology evidence="1">Multi-pass membrane protein</topology>
    </subcellularLocation>
</comment>
<feature type="transmembrane region" description="Helical" evidence="10">
    <location>
        <begin position="414"/>
        <end position="439"/>
    </location>
</feature>
<keyword evidence="2" id="KW-0813">Transport</keyword>
<feature type="compositionally biased region" description="Acidic residues" evidence="9">
    <location>
        <begin position="199"/>
        <end position="220"/>
    </location>
</feature>
<dbReference type="Gramene" id="TRITD6Bv1G228100.2">
    <property type="protein sequence ID" value="TRITD6Bv1G228100.2"/>
    <property type="gene ID" value="TRITD6Bv1G228100"/>
</dbReference>
<evidence type="ECO:0000313" key="11">
    <source>
        <dbReference type="EMBL" id="VAI63986.1"/>
    </source>
</evidence>
<evidence type="ECO:0000256" key="3">
    <source>
        <dbReference type="ARBA" id="ARBA00022692"/>
    </source>
</evidence>
<feature type="transmembrane region" description="Helical" evidence="10">
    <location>
        <begin position="106"/>
        <end position="126"/>
    </location>
</feature>
<feature type="transmembrane region" description="Helical" evidence="10">
    <location>
        <begin position="146"/>
        <end position="166"/>
    </location>
</feature>
<protein>
    <recommendedName>
        <fullName evidence="13">Auxin efflux carrier component</fullName>
    </recommendedName>
</protein>
<dbReference type="Proteomes" id="UP000324705">
    <property type="component" value="Chromosome 6B"/>
</dbReference>
<feature type="transmembrane region" description="Helical" evidence="10">
    <location>
        <begin position="72"/>
        <end position="94"/>
    </location>
</feature>
<keyword evidence="4 10" id="KW-1133">Transmembrane helix</keyword>
<dbReference type="EMBL" id="LT934122">
    <property type="protein sequence ID" value="VAI63986.1"/>
    <property type="molecule type" value="Genomic_DNA"/>
</dbReference>
<dbReference type="InterPro" id="IPR004776">
    <property type="entry name" value="Mem_transp_PIN-like"/>
</dbReference>
<dbReference type="OMA" id="TIPCLML"/>
<dbReference type="GO" id="GO:0005789">
    <property type="term" value="C:endoplasmic reticulum membrane"/>
    <property type="evidence" value="ECO:0007669"/>
    <property type="project" value="UniProtKB-SubCell"/>
</dbReference>
<feature type="compositionally biased region" description="Low complexity" evidence="9">
    <location>
        <begin position="222"/>
        <end position="238"/>
    </location>
</feature>
<feature type="region of interest" description="Disordered" evidence="9">
    <location>
        <begin position="199"/>
        <end position="259"/>
    </location>
</feature>
<dbReference type="InterPro" id="IPR045033">
    <property type="entry name" value="PILS1/3/4/5/7"/>
</dbReference>
<evidence type="ECO:0000256" key="1">
    <source>
        <dbReference type="ARBA" id="ARBA00004477"/>
    </source>
</evidence>
<evidence type="ECO:0000256" key="6">
    <source>
        <dbReference type="ARBA" id="ARBA00023294"/>
    </source>
</evidence>
<feature type="transmembrane region" description="Helical" evidence="10">
    <location>
        <begin position="46"/>
        <end position="66"/>
    </location>
</feature>
<gene>
    <name evidence="11" type="ORF">TRITD_6Bv1G228100</name>
</gene>
<evidence type="ECO:0000256" key="10">
    <source>
        <dbReference type="SAM" id="Phobius"/>
    </source>
</evidence>
<dbReference type="AlphaFoldDB" id="A0A9R0Z068"/>
<reference evidence="11 12" key="1">
    <citation type="submission" date="2017-09" db="EMBL/GenBank/DDBJ databases">
        <authorList>
            <consortium name="International Durum Wheat Genome Sequencing Consortium (IDWGSC)"/>
            <person name="Milanesi L."/>
        </authorList>
    </citation>
    <scope>NUCLEOTIDE SEQUENCE [LARGE SCALE GENOMIC DNA]</scope>
    <source>
        <strain evidence="12">cv. Svevo</strain>
    </source>
</reference>
<keyword evidence="5 10" id="KW-0472">Membrane</keyword>
<organism evidence="11 12">
    <name type="scientific">Triticum turgidum subsp. durum</name>
    <name type="common">Durum wheat</name>
    <name type="synonym">Triticum durum</name>
    <dbReference type="NCBI Taxonomy" id="4567"/>
    <lineage>
        <taxon>Eukaryota</taxon>
        <taxon>Viridiplantae</taxon>
        <taxon>Streptophyta</taxon>
        <taxon>Embryophyta</taxon>
        <taxon>Tracheophyta</taxon>
        <taxon>Spermatophyta</taxon>
        <taxon>Magnoliopsida</taxon>
        <taxon>Liliopsida</taxon>
        <taxon>Poales</taxon>
        <taxon>Poaceae</taxon>
        <taxon>BOP clade</taxon>
        <taxon>Pooideae</taxon>
        <taxon>Triticodae</taxon>
        <taxon>Triticeae</taxon>
        <taxon>Triticinae</taxon>
        <taxon>Triticum</taxon>
    </lineage>
</organism>
<sequence length="441" mass="46992">MGFVSLLAVASTPVVEVLLVALLGAYLASTRCGLLAPSARADINRVVYAVFTPALLLASLASTVTLQDALSWWFMPVNIGIIFFAGGVLGWLAVLVLRPPPHLRGLVVASCSAANFGNLLLIVIPAVCREKGNPFGGDCTGRGLSYASFSMALGGLYIWTHTHGVMKRSSEVCRRMVADHEAAEAHDHAKDSIDATVAVEEEQGDEEQPSWNDGDGEEDGLVSVPSSSSSTSHQNQTSLMGPLLSSHHRRHSSGKMTSSGSLWAKLKQGTHQIIEELMAPPTVGAVLGFTVGTVPWLRSAFIGDGAPLRVVQDSLKLLGDGTIPCVILILGGNLTKGLRKTTMSRWVIAAIVCVRYVILPVVGVAVVRTARELGFLPPDPLYQYVLMLQFALPPAMSIGTMAQLYDVAQEECSVVFLWTYLVAALALTAWSTVFMSILAPA</sequence>